<comment type="caution">
    <text evidence="2">The sequence shown here is derived from an EMBL/GenBank/DDBJ whole genome shotgun (WGS) entry which is preliminary data.</text>
</comment>
<dbReference type="AlphaFoldDB" id="A0A0L6VYE5"/>
<protein>
    <recommendedName>
        <fullName evidence="1">HTH arsR-type domain-containing protein</fullName>
    </recommendedName>
</protein>
<dbReference type="Proteomes" id="UP000037175">
    <property type="component" value="Unassembled WGS sequence"/>
</dbReference>
<accession>A0A0L6VYE5</accession>
<dbReference type="Pfam" id="PF01022">
    <property type="entry name" value="HTH_5"/>
    <property type="match status" value="1"/>
</dbReference>
<reference evidence="3" key="1">
    <citation type="submission" date="2015-07" db="EMBL/GenBank/DDBJ databases">
        <title>Complete Genome of Thermincola ferriacetica strain Z-0001T.</title>
        <authorList>
            <person name="Lusk B."/>
            <person name="Badalamenti J.P."/>
            <person name="Parameswaran P."/>
            <person name="Bond D.R."/>
            <person name="Torres C.I."/>
        </authorList>
    </citation>
    <scope>NUCLEOTIDE SEQUENCE [LARGE SCALE GENOMIC DNA]</scope>
    <source>
        <strain evidence="3">Z-0001</strain>
    </source>
</reference>
<evidence type="ECO:0000259" key="1">
    <source>
        <dbReference type="Pfam" id="PF01022"/>
    </source>
</evidence>
<keyword evidence="3" id="KW-1185">Reference proteome</keyword>
<sequence length="279" mass="32761">MNIDILKNLDELLKKTADGVQSYRRNKNKLNGLIRDFFNFVSKYYGVKIDVDTYFPPLNFREKTERMIEILKYLHEGPKTREEISAYFSITERTLSDYLNELQRGDYSFLGYSMKINLKRGENTYDSTIHPVFLPLNLSEVYALTVGLKLTGRKTVFKDIYDYIADCIYDQLSSYGKRRISEKAKEKGIFFDDNHIRAYRFEEDILDSKRQKMFAYFLKSGALCKIEYDTKEGLKTVVGRVDFAKEGNDYLTTKILVINDEQEKIKIDIDRIISIEFAN</sequence>
<feature type="domain" description="HTH arsR-type" evidence="1">
    <location>
        <begin position="65"/>
        <end position="102"/>
    </location>
</feature>
<dbReference type="InterPro" id="IPR001845">
    <property type="entry name" value="HTH_ArsR_DNA-bd_dom"/>
</dbReference>
<name>A0A0L6VYE5_9FIRM</name>
<evidence type="ECO:0000313" key="2">
    <source>
        <dbReference type="EMBL" id="KNZ68173.1"/>
    </source>
</evidence>
<gene>
    <name evidence="2" type="ORF">Tfer_3292</name>
</gene>
<proteinExistence type="predicted"/>
<organism evidence="2 3">
    <name type="scientific">Thermincola ferriacetica</name>
    <dbReference type="NCBI Taxonomy" id="281456"/>
    <lineage>
        <taxon>Bacteria</taxon>
        <taxon>Bacillati</taxon>
        <taxon>Bacillota</taxon>
        <taxon>Clostridia</taxon>
        <taxon>Eubacteriales</taxon>
        <taxon>Thermincolaceae</taxon>
        <taxon>Thermincola</taxon>
    </lineage>
</organism>
<dbReference type="EMBL" id="LGTE01000052">
    <property type="protein sequence ID" value="KNZ68173.1"/>
    <property type="molecule type" value="Genomic_DNA"/>
</dbReference>
<evidence type="ECO:0000313" key="3">
    <source>
        <dbReference type="Proteomes" id="UP000037175"/>
    </source>
</evidence>
<dbReference type="GO" id="GO:0003700">
    <property type="term" value="F:DNA-binding transcription factor activity"/>
    <property type="evidence" value="ECO:0007669"/>
    <property type="project" value="InterPro"/>
</dbReference>